<dbReference type="AlphaFoldDB" id="A0ABD1ZSG3"/>
<sequence>MEGEEGITEAKGGVMKVEARNMEAKEGVTKVDGGVEVDLEEATEAEGGVTEPHLEEAADREGGVTEVEEVAREMDGMFGAETFRASSQVRNVRSRTVAKEKEQQMITRTRSTASGVQAGAYDVKGEKQKPDKILDIGKLPWKRKITRGTSNYQFAIARKQDMM</sequence>
<dbReference type="EMBL" id="JBHFFA010000001">
    <property type="protein sequence ID" value="KAL2654237.1"/>
    <property type="molecule type" value="Genomic_DNA"/>
</dbReference>
<accession>A0ABD1ZSG3</accession>
<gene>
    <name evidence="2" type="ORF">R1flu_022365</name>
</gene>
<evidence type="ECO:0000313" key="3">
    <source>
        <dbReference type="Proteomes" id="UP001605036"/>
    </source>
</evidence>
<feature type="compositionally biased region" description="Polar residues" evidence="1">
    <location>
        <begin position="104"/>
        <end position="113"/>
    </location>
</feature>
<dbReference type="Proteomes" id="UP001605036">
    <property type="component" value="Unassembled WGS sequence"/>
</dbReference>
<proteinExistence type="predicted"/>
<protein>
    <submittedName>
        <fullName evidence="2">Uncharacterized protein</fullName>
    </submittedName>
</protein>
<feature type="region of interest" description="Disordered" evidence="1">
    <location>
        <begin position="94"/>
        <end position="113"/>
    </location>
</feature>
<evidence type="ECO:0000256" key="1">
    <source>
        <dbReference type="SAM" id="MobiDB-lite"/>
    </source>
</evidence>
<organism evidence="2 3">
    <name type="scientific">Riccia fluitans</name>
    <dbReference type="NCBI Taxonomy" id="41844"/>
    <lineage>
        <taxon>Eukaryota</taxon>
        <taxon>Viridiplantae</taxon>
        <taxon>Streptophyta</taxon>
        <taxon>Embryophyta</taxon>
        <taxon>Marchantiophyta</taxon>
        <taxon>Marchantiopsida</taxon>
        <taxon>Marchantiidae</taxon>
        <taxon>Marchantiales</taxon>
        <taxon>Ricciaceae</taxon>
        <taxon>Riccia</taxon>
    </lineage>
</organism>
<feature type="compositionally biased region" description="Acidic residues" evidence="1">
    <location>
        <begin position="35"/>
        <end position="44"/>
    </location>
</feature>
<keyword evidence="3" id="KW-1185">Reference proteome</keyword>
<evidence type="ECO:0000313" key="2">
    <source>
        <dbReference type="EMBL" id="KAL2654237.1"/>
    </source>
</evidence>
<reference evidence="2 3" key="1">
    <citation type="submission" date="2024-09" db="EMBL/GenBank/DDBJ databases">
        <title>Chromosome-scale assembly of Riccia fluitans.</title>
        <authorList>
            <person name="Paukszto L."/>
            <person name="Sawicki J."/>
            <person name="Karawczyk K."/>
            <person name="Piernik-Szablinska J."/>
            <person name="Szczecinska M."/>
            <person name="Mazdziarz M."/>
        </authorList>
    </citation>
    <scope>NUCLEOTIDE SEQUENCE [LARGE SCALE GENOMIC DNA]</scope>
    <source>
        <strain evidence="2">Rf_01</strain>
        <tissue evidence="2">Aerial parts of the thallus</tissue>
    </source>
</reference>
<name>A0ABD1ZSG3_9MARC</name>
<feature type="compositionally biased region" description="Basic and acidic residues" evidence="1">
    <location>
        <begin position="52"/>
        <end position="66"/>
    </location>
</feature>
<feature type="region of interest" description="Disordered" evidence="1">
    <location>
        <begin position="27"/>
        <end position="66"/>
    </location>
</feature>
<comment type="caution">
    <text evidence="2">The sequence shown here is derived from an EMBL/GenBank/DDBJ whole genome shotgun (WGS) entry which is preliminary data.</text>
</comment>